<dbReference type="EMBL" id="BAUW01000016">
    <property type="protein sequence ID" value="GAE45075.1"/>
    <property type="molecule type" value="Genomic_DNA"/>
</dbReference>
<protein>
    <recommendedName>
        <fullName evidence="3">HTH-type transcriptional regulator MT1864/Rv1816-like C-terminal domain-containing protein</fullName>
    </recommendedName>
</protein>
<proteinExistence type="predicted"/>
<comment type="caution">
    <text evidence="4">The sequence shown here is derived from an EMBL/GenBank/DDBJ whole genome shotgun (WGS) entry which is preliminary data.</text>
</comment>
<dbReference type="SUPFAM" id="SSF48498">
    <property type="entry name" value="Tetracyclin repressor-like, C-terminal domain"/>
    <property type="match status" value="1"/>
</dbReference>
<dbReference type="InterPro" id="IPR036271">
    <property type="entry name" value="Tet_transcr_reg_TetR-rel_C_sf"/>
</dbReference>
<evidence type="ECO:0000256" key="1">
    <source>
        <dbReference type="ARBA" id="ARBA00023015"/>
    </source>
</evidence>
<dbReference type="RefSeq" id="WP_023625596.1">
    <property type="nucleotide sequence ID" value="NZ_BAUW01000016.1"/>
</dbReference>
<evidence type="ECO:0000313" key="5">
    <source>
        <dbReference type="Proteomes" id="UP000018949"/>
    </source>
</evidence>
<reference evidence="4 5" key="1">
    <citation type="submission" date="2013-12" db="EMBL/GenBank/DDBJ databases">
        <title>NBRP : Genome information of microbial organism related human and environment.</title>
        <authorList>
            <person name="Hattori M."/>
            <person name="Oshima K."/>
            <person name="Inaba H."/>
            <person name="Suda W."/>
            <person name="Sakamoto M."/>
            <person name="Iino T."/>
            <person name="Kitahara M."/>
            <person name="Oshida Y."/>
            <person name="Iida T."/>
            <person name="Kudo T."/>
            <person name="Itoh T."/>
            <person name="Ahmed I."/>
            <person name="Ohkuma M."/>
        </authorList>
    </citation>
    <scope>NUCLEOTIDE SEQUENCE [LARGE SCALE GENOMIC DNA]</scope>
    <source>
        <strain evidence="4 5">JCM 21738</strain>
    </source>
</reference>
<dbReference type="Proteomes" id="UP000018949">
    <property type="component" value="Unassembled WGS sequence"/>
</dbReference>
<dbReference type="Gene3D" id="1.10.357.10">
    <property type="entry name" value="Tetracycline Repressor, domain 2"/>
    <property type="match status" value="1"/>
</dbReference>
<evidence type="ECO:0000313" key="4">
    <source>
        <dbReference type="EMBL" id="GAE45075.1"/>
    </source>
</evidence>
<keyword evidence="2" id="KW-0804">Transcription</keyword>
<feature type="domain" description="HTH-type transcriptional regulator MT1864/Rv1816-like C-terminal" evidence="3">
    <location>
        <begin position="2"/>
        <end position="52"/>
    </location>
</feature>
<keyword evidence="1" id="KW-0805">Transcription regulation</keyword>
<evidence type="ECO:0000256" key="2">
    <source>
        <dbReference type="ARBA" id="ARBA00023163"/>
    </source>
</evidence>
<sequence length="62" mass="6565">MALSQAYLTFARGNPGLYEFALAAPDPAVELVHDAGKKNVELVVSAVRPFDAGTKKSFQDAA</sequence>
<gene>
    <name evidence="4" type="ORF">JCM21738_1845</name>
</gene>
<dbReference type="InterPro" id="IPR025996">
    <property type="entry name" value="MT1864/Rv1816-like_C"/>
</dbReference>
<name>W4RKX2_9BACI</name>
<dbReference type="Pfam" id="PF13305">
    <property type="entry name" value="TetR_C_33"/>
    <property type="match status" value="1"/>
</dbReference>
<dbReference type="AlphaFoldDB" id="W4RKX2"/>
<organism evidence="4 5">
    <name type="scientific">Mesobacillus boroniphilus JCM 21738</name>
    <dbReference type="NCBI Taxonomy" id="1294265"/>
    <lineage>
        <taxon>Bacteria</taxon>
        <taxon>Bacillati</taxon>
        <taxon>Bacillota</taxon>
        <taxon>Bacilli</taxon>
        <taxon>Bacillales</taxon>
        <taxon>Bacillaceae</taxon>
        <taxon>Mesobacillus</taxon>
    </lineage>
</organism>
<accession>W4RKX2</accession>
<keyword evidence="5" id="KW-1185">Reference proteome</keyword>
<evidence type="ECO:0000259" key="3">
    <source>
        <dbReference type="Pfam" id="PF13305"/>
    </source>
</evidence>